<feature type="transmembrane region" description="Helical" evidence="1">
    <location>
        <begin position="139"/>
        <end position="160"/>
    </location>
</feature>
<name>A0A6A6RBA5_9PEZI</name>
<evidence type="ECO:0000313" key="2">
    <source>
        <dbReference type="EMBL" id="KAF2501831.1"/>
    </source>
</evidence>
<dbReference type="EMBL" id="MU004182">
    <property type="protein sequence ID" value="KAF2501831.1"/>
    <property type="molecule type" value="Genomic_DNA"/>
</dbReference>
<evidence type="ECO:0000256" key="1">
    <source>
        <dbReference type="SAM" id="Phobius"/>
    </source>
</evidence>
<gene>
    <name evidence="2" type="ORF">BU16DRAFT_522720</name>
</gene>
<keyword evidence="1" id="KW-1133">Transmembrane helix</keyword>
<keyword evidence="1" id="KW-0812">Transmembrane</keyword>
<sequence length="316" mass="34886">MASFARGFSCAARHTYFHLPPPLRVAAAPRSIESLHSLRITRNFSFSPIRCLAEAKQLSKSRNVSPTPSQRLIKKSGLTLKTLVFNPNRMPVGSKPILLYKAPSQTYYAVVAFAGAGATAFLGTFIFKHFWLELPPGLPSYVAGTYGAMAILLVLFSLWLSAAPTYLIRSIHAIPVGAGLTALRIEAKALPLPFFKPVVMVMRKGEASCNGLLAPQVKMFEKIRARNYQNIWAGTREESIVLRPFFFAGRWVARLWSRVFTISKIIIGRWGMVMVNMPGKHSGDWKLDGSGWAADGGRPFDQMISISPPSGWISSD</sequence>
<keyword evidence="1" id="KW-0472">Membrane</keyword>
<dbReference type="Proteomes" id="UP000799750">
    <property type="component" value="Unassembled WGS sequence"/>
</dbReference>
<evidence type="ECO:0000313" key="3">
    <source>
        <dbReference type="Proteomes" id="UP000799750"/>
    </source>
</evidence>
<dbReference type="AlphaFoldDB" id="A0A6A6RBA5"/>
<dbReference type="OrthoDB" id="4140442at2759"/>
<organism evidence="2 3">
    <name type="scientific">Lophium mytilinum</name>
    <dbReference type="NCBI Taxonomy" id="390894"/>
    <lineage>
        <taxon>Eukaryota</taxon>
        <taxon>Fungi</taxon>
        <taxon>Dikarya</taxon>
        <taxon>Ascomycota</taxon>
        <taxon>Pezizomycotina</taxon>
        <taxon>Dothideomycetes</taxon>
        <taxon>Pleosporomycetidae</taxon>
        <taxon>Mytilinidiales</taxon>
        <taxon>Mytilinidiaceae</taxon>
        <taxon>Lophium</taxon>
    </lineage>
</organism>
<reference evidence="2" key="1">
    <citation type="journal article" date="2020" name="Stud. Mycol.">
        <title>101 Dothideomycetes genomes: a test case for predicting lifestyles and emergence of pathogens.</title>
        <authorList>
            <person name="Haridas S."/>
            <person name="Albert R."/>
            <person name="Binder M."/>
            <person name="Bloem J."/>
            <person name="Labutti K."/>
            <person name="Salamov A."/>
            <person name="Andreopoulos B."/>
            <person name="Baker S."/>
            <person name="Barry K."/>
            <person name="Bills G."/>
            <person name="Bluhm B."/>
            <person name="Cannon C."/>
            <person name="Castanera R."/>
            <person name="Culley D."/>
            <person name="Daum C."/>
            <person name="Ezra D."/>
            <person name="Gonzalez J."/>
            <person name="Henrissat B."/>
            <person name="Kuo A."/>
            <person name="Liang C."/>
            <person name="Lipzen A."/>
            <person name="Lutzoni F."/>
            <person name="Magnuson J."/>
            <person name="Mondo S."/>
            <person name="Nolan M."/>
            <person name="Ohm R."/>
            <person name="Pangilinan J."/>
            <person name="Park H.-J."/>
            <person name="Ramirez L."/>
            <person name="Alfaro M."/>
            <person name="Sun H."/>
            <person name="Tritt A."/>
            <person name="Yoshinaga Y."/>
            <person name="Zwiers L.-H."/>
            <person name="Turgeon B."/>
            <person name="Goodwin S."/>
            <person name="Spatafora J."/>
            <person name="Crous P."/>
            <person name="Grigoriev I."/>
        </authorList>
    </citation>
    <scope>NUCLEOTIDE SEQUENCE</scope>
    <source>
        <strain evidence="2">CBS 269.34</strain>
    </source>
</reference>
<proteinExistence type="predicted"/>
<protein>
    <submittedName>
        <fullName evidence="2">Uncharacterized protein</fullName>
    </submittedName>
</protein>
<accession>A0A6A6RBA5</accession>
<feature type="transmembrane region" description="Helical" evidence="1">
    <location>
        <begin position="107"/>
        <end position="127"/>
    </location>
</feature>
<keyword evidence="3" id="KW-1185">Reference proteome</keyword>